<name>A0A263CZ95_9PSEU</name>
<dbReference type="InterPro" id="IPR007815">
    <property type="entry name" value="Emycin_Estase"/>
</dbReference>
<dbReference type="InterPro" id="IPR052036">
    <property type="entry name" value="Hydrolase/PRTase-associated"/>
</dbReference>
<dbReference type="OrthoDB" id="9810066at2"/>
<dbReference type="RefSeq" id="WP_094864592.1">
    <property type="nucleotide sequence ID" value="NZ_NKYE01000014.1"/>
</dbReference>
<comment type="caution">
    <text evidence="1">The sequence shown here is derived from an EMBL/GenBank/DDBJ whole genome shotgun (WGS) entry which is preliminary data.</text>
</comment>
<protein>
    <submittedName>
        <fullName evidence="1">Erythromycin esterase</fullName>
    </submittedName>
</protein>
<keyword evidence="2" id="KW-1185">Reference proteome</keyword>
<dbReference type="Proteomes" id="UP000242444">
    <property type="component" value="Unassembled WGS sequence"/>
</dbReference>
<dbReference type="Gene3D" id="3.40.1660.10">
    <property type="entry name" value="EreA-like (biosynthetic domain)"/>
    <property type="match status" value="1"/>
</dbReference>
<dbReference type="Gene3D" id="1.20.1440.30">
    <property type="entry name" value="Biosynthetic Protein domain"/>
    <property type="match status" value="1"/>
</dbReference>
<dbReference type="AlphaFoldDB" id="A0A263CZ95"/>
<dbReference type="EMBL" id="NKYE01000014">
    <property type="protein sequence ID" value="OZM71289.1"/>
    <property type="molecule type" value="Genomic_DNA"/>
</dbReference>
<dbReference type="InParanoid" id="A0A263CZ95"/>
<dbReference type="PANTHER" id="PTHR31299:SF0">
    <property type="entry name" value="ESTERASE, PUTATIVE (AFU_ORTHOLOGUE AFUA_1G05850)-RELATED"/>
    <property type="match status" value="1"/>
</dbReference>
<dbReference type="InterPro" id="IPR016273">
    <property type="entry name" value="Emycin_Estase_proteobac"/>
</dbReference>
<dbReference type="PIRSF" id="PIRSF000880">
    <property type="entry name" value="Eryth_est"/>
    <property type="match status" value="1"/>
</dbReference>
<organism evidence="1 2">
    <name type="scientific">Amycolatopsis antarctica</name>
    <dbReference type="NCBI Taxonomy" id="1854586"/>
    <lineage>
        <taxon>Bacteria</taxon>
        <taxon>Bacillati</taxon>
        <taxon>Actinomycetota</taxon>
        <taxon>Actinomycetes</taxon>
        <taxon>Pseudonocardiales</taxon>
        <taxon>Pseudonocardiaceae</taxon>
        <taxon>Amycolatopsis</taxon>
    </lineage>
</organism>
<gene>
    <name evidence="1" type="ORF">CFN78_21085</name>
</gene>
<dbReference type="Gene3D" id="3.30.1870.10">
    <property type="entry name" value="EreA-like, domain 2"/>
    <property type="match status" value="1"/>
</dbReference>
<reference evidence="1 2" key="1">
    <citation type="submission" date="2017-07" db="EMBL/GenBank/DDBJ databases">
        <title>Amycolatopsis antarcticus sp. nov., isolated from the surface of an Antarcticus brown macroalga.</title>
        <authorList>
            <person name="Wang J."/>
            <person name="Leiva S."/>
            <person name="Huang J."/>
            <person name="Huang Y."/>
        </authorList>
    </citation>
    <scope>NUCLEOTIDE SEQUENCE [LARGE SCALE GENOMIC DNA]</scope>
    <source>
        <strain evidence="1 2">AU-G6</strain>
    </source>
</reference>
<dbReference type="SUPFAM" id="SSF159501">
    <property type="entry name" value="EreA/ChaN-like"/>
    <property type="match status" value="1"/>
</dbReference>
<evidence type="ECO:0000313" key="1">
    <source>
        <dbReference type="EMBL" id="OZM71289.1"/>
    </source>
</evidence>
<sequence length="427" mass="45753">MSRHTPLSAAAQSLRAHSLTLSSLDTDTDTELELLADIVGDSRVVALGEGVHFGAEFGAARRRLLRYLATRCGFSVLAFEFGFAEAAPLDAWLHGQGADADLSRMIGTTNSGLNSTMARWLRLHNTTSAHPVRLVGLDTPVAGGTLRPVLEPLIGYLSEVDPENAELARSLLTVDARIEGDSIAAAAARWADLPVAEQTALTSTLSRLSVRMRALEPLYLRRGDRAGYELARHHLAVATHADYMFATIHGLLFGGQVLPMDSSVRDRLMADSLLWHLERLDPDTRIVLMAHNNHIQKTPVEFEGPLAYSLGCYLAEALGSDYTAVAFTHTAESVPEMVPDAAQPIGFTIVDTAVGPPPPGSVEGELSAAGLAGHNSLCDLRPLRGDPAINLSSMRAQSDQMPTRVVDAFDAVLTVPTVTTEVELTLG</sequence>
<proteinExistence type="predicted"/>
<accession>A0A263CZ95</accession>
<dbReference type="CDD" id="cd14728">
    <property type="entry name" value="Ere-like"/>
    <property type="match status" value="1"/>
</dbReference>
<dbReference type="GO" id="GO:0046677">
    <property type="term" value="P:response to antibiotic"/>
    <property type="evidence" value="ECO:0007669"/>
    <property type="project" value="InterPro"/>
</dbReference>
<evidence type="ECO:0000313" key="2">
    <source>
        <dbReference type="Proteomes" id="UP000242444"/>
    </source>
</evidence>
<dbReference type="Pfam" id="PF05139">
    <property type="entry name" value="Erythro_esteras"/>
    <property type="match status" value="1"/>
</dbReference>
<dbReference type="PANTHER" id="PTHR31299">
    <property type="entry name" value="ESTERASE, PUTATIVE (AFU_ORTHOLOGUE AFUA_1G05850)-RELATED"/>
    <property type="match status" value="1"/>
</dbReference>